<accession>A0A6A6BM93</accession>
<sequence>MCGVRSGGRERMRGCPPVTFAAAAGQAAGASVCLAAGRGCAALHSFYSPSFLLSLSPTPPLSLPSLWSDSTHLAACLSSPRGTHTTYQARARVRRPPPPVLDRDVGTCEVGGSREIGSNQAAAAHDASFTLSAAIRPHTHTRTRYAIRAYTHPYTYTQAHPPSRLSISHITAQSTRPYVAPIPRTNPRHVGLL</sequence>
<evidence type="ECO:0000313" key="1">
    <source>
        <dbReference type="EMBL" id="KAF2145242.1"/>
    </source>
</evidence>
<organism evidence="1 2">
    <name type="scientific">Aplosporella prunicola CBS 121167</name>
    <dbReference type="NCBI Taxonomy" id="1176127"/>
    <lineage>
        <taxon>Eukaryota</taxon>
        <taxon>Fungi</taxon>
        <taxon>Dikarya</taxon>
        <taxon>Ascomycota</taxon>
        <taxon>Pezizomycotina</taxon>
        <taxon>Dothideomycetes</taxon>
        <taxon>Dothideomycetes incertae sedis</taxon>
        <taxon>Botryosphaeriales</taxon>
        <taxon>Aplosporellaceae</taxon>
        <taxon>Aplosporella</taxon>
    </lineage>
</organism>
<dbReference type="AlphaFoldDB" id="A0A6A6BM93"/>
<name>A0A6A6BM93_9PEZI</name>
<reference evidence="1" key="1">
    <citation type="journal article" date="2020" name="Stud. Mycol.">
        <title>101 Dothideomycetes genomes: a test case for predicting lifestyles and emergence of pathogens.</title>
        <authorList>
            <person name="Haridas S."/>
            <person name="Albert R."/>
            <person name="Binder M."/>
            <person name="Bloem J."/>
            <person name="Labutti K."/>
            <person name="Salamov A."/>
            <person name="Andreopoulos B."/>
            <person name="Baker S."/>
            <person name="Barry K."/>
            <person name="Bills G."/>
            <person name="Bluhm B."/>
            <person name="Cannon C."/>
            <person name="Castanera R."/>
            <person name="Culley D."/>
            <person name="Daum C."/>
            <person name="Ezra D."/>
            <person name="Gonzalez J."/>
            <person name="Henrissat B."/>
            <person name="Kuo A."/>
            <person name="Liang C."/>
            <person name="Lipzen A."/>
            <person name="Lutzoni F."/>
            <person name="Magnuson J."/>
            <person name="Mondo S."/>
            <person name="Nolan M."/>
            <person name="Ohm R."/>
            <person name="Pangilinan J."/>
            <person name="Park H.-J."/>
            <person name="Ramirez L."/>
            <person name="Alfaro M."/>
            <person name="Sun H."/>
            <person name="Tritt A."/>
            <person name="Yoshinaga Y."/>
            <person name="Zwiers L.-H."/>
            <person name="Turgeon B."/>
            <person name="Goodwin S."/>
            <person name="Spatafora J."/>
            <person name="Crous P."/>
            <person name="Grigoriev I."/>
        </authorList>
    </citation>
    <scope>NUCLEOTIDE SEQUENCE</scope>
    <source>
        <strain evidence="1">CBS 121167</strain>
    </source>
</reference>
<proteinExistence type="predicted"/>
<keyword evidence="2" id="KW-1185">Reference proteome</keyword>
<dbReference type="Proteomes" id="UP000799438">
    <property type="component" value="Unassembled WGS sequence"/>
</dbReference>
<gene>
    <name evidence="1" type="ORF">K452DRAFT_136973</name>
</gene>
<protein>
    <submittedName>
        <fullName evidence="1">Uncharacterized protein</fullName>
    </submittedName>
</protein>
<dbReference type="EMBL" id="ML995478">
    <property type="protein sequence ID" value="KAF2145242.1"/>
    <property type="molecule type" value="Genomic_DNA"/>
</dbReference>
<dbReference type="GeneID" id="54292840"/>
<dbReference type="RefSeq" id="XP_033400954.1">
    <property type="nucleotide sequence ID" value="XM_033535346.1"/>
</dbReference>
<evidence type="ECO:0000313" key="2">
    <source>
        <dbReference type="Proteomes" id="UP000799438"/>
    </source>
</evidence>